<dbReference type="AlphaFoldDB" id="A0A178N1S4"/>
<feature type="domain" description="HTH crp-type" evidence="5">
    <location>
        <begin position="159"/>
        <end position="226"/>
    </location>
</feature>
<dbReference type="EMBL" id="LWQU01000011">
    <property type="protein sequence ID" value="OAN67032.1"/>
    <property type="molecule type" value="Genomic_DNA"/>
</dbReference>
<dbReference type="PROSITE" id="PS51063">
    <property type="entry name" value="HTH_CRP_2"/>
    <property type="match status" value="1"/>
</dbReference>
<name>A0A178N1S4_9PROT</name>
<dbReference type="OrthoDB" id="667966at2"/>
<dbReference type="PANTHER" id="PTHR24567">
    <property type="entry name" value="CRP FAMILY TRANSCRIPTIONAL REGULATORY PROTEIN"/>
    <property type="match status" value="1"/>
</dbReference>
<dbReference type="Pfam" id="PF00027">
    <property type="entry name" value="cNMP_binding"/>
    <property type="match status" value="1"/>
</dbReference>
<dbReference type="CDD" id="cd00038">
    <property type="entry name" value="CAP_ED"/>
    <property type="match status" value="1"/>
</dbReference>
<evidence type="ECO:0000256" key="2">
    <source>
        <dbReference type="ARBA" id="ARBA00023125"/>
    </source>
</evidence>
<evidence type="ECO:0000256" key="3">
    <source>
        <dbReference type="ARBA" id="ARBA00023163"/>
    </source>
</evidence>
<dbReference type="SUPFAM" id="SSF46785">
    <property type="entry name" value="Winged helix' DNA-binding domain"/>
    <property type="match status" value="1"/>
</dbReference>
<dbReference type="PROSITE" id="PS50042">
    <property type="entry name" value="CNMP_BINDING_3"/>
    <property type="match status" value="1"/>
</dbReference>
<dbReference type="InterPro" id="IPR018490">
    <property type="entry name" value="cNMP-bd_dom_sf"/>
</dbReference>
<dbReference type="STRING" id="1437059.A6A05_05630"/>
<dbReference type="InterPro" id="IPR012318">
    <property type="entry name" value="HTH_CRP"/>
</dbReference>
<keyword evidence="2" id="KW-0238">DNA-binding</keyword>
<dbReference type="Pfam" id="PF13545">
    <property type="entry name" value="HTH_Crp_2"/>
    <property type="match status" value="1"/>
</dbReference>
<evidence type="ECO:0000259" key="4">
    <source>
        <dbReference type="PROSITE" id="PS50042"/>
    </source>
</evidence>
<proteinExistence type="predicted"/>
<keyword evidence="1" id="KW-0805">Transcription regulation</keyword>
<dbReference type="Proteomes" id="UP000078543">
    <property type="component" value="Unassembled WGS sequence"/>
</dbReference>
<feature type="domain" description="Cyclic nucleotide-binding" evidence="4">
    <location>
        <begin position="26"/>
        <end position="145"/>
    </location>
</feature>
<dbReference type="InterPro" id="IPR050397">
    <property type="entry name" value="Env_Response_Regulators"/>
</dbReference>
<dbReference type="Gene3D" id="1.10.10.10">
    <property type="entry name" value="Winged helix-like DNA-binding domain superfamily/Winged helix DNA-binding domain"/>
    <property type="match status" value="1"/>
</dbReference>
<dbReference type="InterPro" id="IPR014710">
    <property type="entry name" value="RmlC-like_jellyroll"/>
</dbReference>
<dbReference type="RefSeq" id="WP_068496468.1">
    <property type="nucleotide sequence ID" value="NZ_LWQU01000011.1"/>
</dbReference>
<dbReference type="SUPFAM" id="SSF51206">
    <property type="entry name" value="cAMP-binding domain-like"/>
    <property type="match status" value="1"/>
</dbReference>
<dbReference type="InterPro" id="IPR036390">
    <property type="entry name" value="WH_DNA-bd_sf"/>
</dbReference>
<dbReference type="GO" id="GO:0003677">
    <property type="term" value="F:DNA binding"/>
    <property type="evidence" value="ECO:0007669"/>
    <property type="project" value="UniProtKB-KW"/>
</dbReference>
<gene>
    <name evidence="6" type="ORF">A6A05_05630</name>
</gene>
<protein>
    <submittedName>
        <fullName evidence="6">Crp/Fnr family transcriptional regulator</fullName>
    </submittedName>
</protein>
<dbReference type="Gene3D" id="2.60.120.10">
    <property type="entry name" value="Jelly Rolls"/>
    <property type="match status" value="1"/>
</dbReference>
<dbReference type="GO" id="GO:0005829">
    <property type="term" value="C:cytosol"/>
    <property type="evidence" value="ECO:0007669"/>
    <property type="project" value="TreeGrafter"/>
</dbReference>
<accession>A0A178N1S4</accession>
<dbReference type="SMART" id="SM00100">
    <property type="entry name" value="cNMP"/>
    <property type="match status" value="1"/>
</dbReference>
<dbReference type="PANTHER" id="PTHR24567:SF75">
    <property type="entry name" value="FUMARATE AND NITRATE REDUCTION REGULATORY PROTEIN"/>
    <property type="match status" value="1"/>
</dbReference>
<dbReference type="InterPro" id="IPR036388">
    <property type="entry name" value="WH-like_DNA-bd_sf"/>
</dbReference>
<keyword evidence="7" id="KW-1185">Reference proteome</keyword>
<evidence type="ECO:0000256" key="1">
    <source>
        <dbReference type="ARBA" id="ARBA00023015"/>
    </source>
</evidence>
<sequence>MKRGQIDAAWLGKAECKTCGIRDLVLFADLQEADFQLIHVPIEEVLIEAGGFLYQAGDDGVAAYTIRSGLIKLMQYMPDGGQRIVRLLGSGSVAGLEVLAGGAYEHSAQVLQPALVCRLPREVVERLNRETPRLHRQLMAKWSQSLKLADEWLTDLNTGTARQRLARLFLHLANLTGEEPIRLLGREDVGAILSLTTETASRAVADFKRQGVVTEVSTNCFRLDRDRLDRLAAGE</sequence>
<keyword evidence="3" id="KW-0804">Transcription</keyword>
<evidence type="ECO:0000259" key="5">
    <source>
        <dbReference type="PROSITE" id="PS51063"/>
    </source>
</evidence>
<organism evidence="6 7">
    <name type="scientific">Magnetospirillum moscoviense</name>
    <dbReference type="NCBI Taxonomy" id="1437059"/>
    <lineage>
        <taxon>Bacteria</taxon>
        <taxon>Pseudomonadati</taxon>
        <taxon>Pseudomonadota</taxon>
        <taxon>Alphaproteobacteria</taxon>
        <taxon>Rhodospirillales</taxon>
        <taxon>Rhodospirillaceae</taxon>
        <taxon>Magnetospirillum</taxon>
    </lineage>
</organism>
<comment type="caution">
    <text evidence="6">The sequence shown here is derived from an EMBL/GenBank/DDBJ whole genome shotgun (WGS) entry which is preliminary data.</text>
</comment>
<reference evidence="6 7" key="1">
    <citation type="submission" date="2016-04" db="EMBL/GenBank/DDBJ databases">
        <title>Draft genome sequence of freshwater magnetotactic bacteria Magnetospirillum marisnigri SP-1 and Magnetospirillum moscoviense BB-1.</title>
        <authorList>
            <person name="Koziaeva V."/>
            <person name="Dziuba M.V."/>
            <person name="Ivanov T.M."/>
            <person name="Kuznetsov B."/>
            <person name="Grouzdev D.S."/>
        </authorList>
    </citation>
    <scope>NUCLEOTIDE SEQUENCE [LARGE SCALE GENOMIC DNA]</scope>
    <source>
        <strain evidence="6 7">BB-1</strain>
    </source>
</reference>
<dbReference type="GO" id="GO:0003700">
    <property type="term" value="F:DNA-binding transcription factor activity"/>
    <property type="evidence" value="ECO:0007669"/>
    <property type="project" value="TreeGrafter"/>
</dbReference>
<evidence type="ECO:0000313" key="7">
    <source>
        <dbReference type="Proteomes" id="UP000078543"/>
    </source>
</evidence>
<evidence type="ECO:0000313" key="6">
    <source>
        <dbReference type="EMBL" id="OAN67032.1"/>
    </source>
</evidence>
<dbReference type="InterPro" id="IPR000595">
    <property type="entry name" value="cNMP-bd_dom"/>
</dbReference>